<dbReference type="SUPFAM" id="SSF50800">
    <property type="entry name" value="PK beta-barrel domain-like"/>
    <property type="match status" value="1"/>
</dbReference>
<sequence>MSIGISGLYVYPIKSCAGIALAESGIGAAGLYNDRRWMVVSPDGDFITQRSHPALARVATALHDGYLVALAPGLPRLDIPIDVIEDDDSVRCSVRVWGDVVDAIDEGELAAQWFAQVVGAPCRLVRVHPQARRAVGPARVAAWLASHPDVRGFAAEHVTAFADGYPVLVANEASLRELNERLAAAGAAPVGMERFRPNVVLDEFGAFDEDYTVEIAIGAVRLALVKPCVRCEIPNTDQRTGARGVEPMATLAGFRSQPGGGVTFGMNAIVQAPPGAVVKVGDRAEVRLDFQE</sequence>
<protein>
    <submittedName>
        <fullName evidence="2">MOSC N-terminal beta barrel domain-containing protein</fullName>
    </submittedName>
</protein>
<dbReference type="PROSITE" id="PS51340">
    <property type="entry name" value="MOSC"/>
    <property type="match status" value="1"/>
</dbReference>
<dbReference type="InterPro" id="IPR005303">
    <property type="entry name" value="MOCOS_middle"/>
</dbReference>
<dbReference type="InterPro" id="IPR011037">
    <property type="entry name" value="Pyrv_Knase-like_insert_dom_sf"/>
</dbReference>
<name>A0ABP8HQC3_9BURK</name>
<evidence type="ECO:0000313" key="3">
    <source>
        <dbReference type="Proteomes" id="UP001501671"/>
    </source>
</evidence>
<dbReference type="Pfam" id="PF03473">
    <property type="entry name" value="MOSC"/>
    <property type="match status" value="1"/>
</dbReference>
<dbReference type="Proteomes" id="UP001501671">
    <property type="component" value="Unassembled WGS sequence"/>
</dbReference>
<feature type="domain" description="MOSC" evidence="1">
    <location>
        <begin position="132"/>
        <end position="287"/>
    </location>
</feature>
<organism evidence="2 3">
    <name type="scientific">Pigmentiphaga soli</name>
    <dbReference type="NCBI Taxonomy" id="1007095"/>
    <lineage>
        <taxon>Bacteria</taxon>
        <taxon>Pseudomonadati</taxon>
        <taxon>Pseudomonadota</taxon>
        <taxon>Betaproteobacteria</taxon>
        <taxon>Burkholderiales</taxon>
        <taxon>Alcaligenaceae</taxon>
        <taxon>Pigmentiphaga</taxon>
    </lineage>
</organism>
<dbReference type="RefSeq" id="WP_345252178.1">
    <property type="nucleotide sequence ID" value="NZ_BAABFO010000035.1"/>
</dbReference>
<dbReference type="PANTHER" id="PTHR14237:SF19">
    <property type="entry name" value="MITOCHONDRIAL AMIDOXIME REDUCING COMPONENT 1"/>
    <property type="match status" value="1"/>
</dbReference>
<dbReference type="EMBL" id="BAABFO010000035">
    <property type="protein sequence ID" value="GAA4342678.1"/>
    <property type="molecule type" value="Genomic_DNA"/>
</dbReference>
<proteinExistence type="predicted"/>
<dbReference type="PANTHER" id="PTHR14237">
    <property type="entry name" value="MOLYBDOPTERIN COFACTOR SULFURASE MOSC"/>
    <property type="match status" value="1"/>
</dbReference>
<dbReference type="InterPro" id="IPR005302">
    <property type="entry name" value="MoCF_Sase_C"/>
</dbReference>
<accession>A0ABP8HQC3</accession>
<dbReference type="SUPFAM" id="SSF141673">
    <property type="entry name" value="MOSC N-terminal domain-like"/>
    <property type="match status" value="1"/>
</dbReference>
<reference evidence="3" key="1">
    <citation type="journal article" date="2019" name="Int. J. Syst. Evol. Microbiol.">
        <title>The Global Catalogue of Microorganisms (GCM) 10K type strain sequencing project: providing services to taxonomists for standard genome sequencing and annotation.</title>
        <authorList>
            <consortium name="The Broad Institute Genomics Platform"/>
            <consortium name="The Broad Institute Genome Sequencing Center for Infectious Disease"/>
            <person name="Wu L."/>
            <person name="Ma J."/>
        </authorList>
    </citation>
    <scope>NUCLEOTIDE SEQUENCE [LARGE SCALE GENOMIC DNA]</scope>
    <source>
        <strain evidence="3">JCM 17666</strain>
    </source>
</reference>
<gene>
    <name evidence="2" type="ORF">GCM10023144_44910</name>
</gene>
<evidence type="ECO:0000313" key="2">
    <source>
        <dbReference type="EMBL" id="GAA4342678.1"/>
    </source>
</evidence>
<evidence type="ECO:0000259" key="1">
    <source>
        <dbReference type="PROSITE" id="PS51340"/>
    </source>
</evidence>
<dbReference type="Pfam" id="PF03476">
    <property type="entry name" value="MOSC_N"/>
    <property type="match status" value="1"/>
</dbReference>
<keyword evidence="3" id="KW-1185">Reference proteome</keyword>
<comment type="caution">
    <text evidence="2">The sequence shown here is derived from an EMBL/GenBank/DDBJ whole genome shotgun (WGS) entry which is preliminary data.</text>
</comment>